<keyword evidence="2" id="KW-1185">Reference proteome</keyword>
<dbReference type="Proteomes" id="UP001565243">
    <property type="component" value="Unassembled WGS sequence"/>
</dbReference>
<dbReference type="InterPro" id="IPR036188">
    <property type="entry name" value="FAD/NAD-bd_sf"/>
</dbReference>
<comment type="caution">
    <text evidence="1">The sequence shown here is derived from an EMBL/GenBank/DDBJ whole genome shotgun (WGS) entry which is preliminary data.</text>
</comment>
<gene>
    <name evidence="1" type="ORF">AB6T85_06370</name>
</gene>
<sequence>MAPFRSFWQAGYEGADHINPQGLRLSMNAITDHLTQARQDYARLKHFNISTVRESVGWRLAETAKGYDFSSVALRMQAACEHDIQISWTLCHYGWPEYLNLFSSEFISSFAAFCGALAEFLAPFYAGSEAPVYAPMNEISFLSWGISVGLFACAGGPANDRALAAKRQLVRATLAACDAIRLADPRARFLHCDPLIHVIADEENEACRQAARSITESQYQAWDMIAGRCEPELGGAPHYLDLIGVNYYHDNQWEAFSGRRLYWHLGDARRKPLHALLHALHNRYQRPLLLAETSHVGSGRGAWIAEIGSQLAQAQLAGVTISGACLYPIIDRPLWEDTAFWTRSGLWDLDRQGPDPCARQLQHPYDHALLLAQRTMRRFHSFITSAREARENNMKIPVLIVFSHLRWGFVFQRPQHLLTRLAQHYRILFVEEPIYQAGAEEIHTSSPAPNVTVVQPHTDVNAPGFHDSQIAPLQLLLATLIDEDEQPLIWFYTPMALPLLTGLKPRAIIYDCMDELSAFDQAPRQLQQRESALMSRADLVFTGGTSLYEAKKSKHPHVHCFPSSVDAVHFEQALDRSNGHPLQENLPPLRLGYYGVIDERLDLPLIAALADSHPDWQIVMVGPVVKIDPATLPQRGNIHWFGQQPYQALPQFLAGWDVCLMPFALNASTRYISPTKVLEYMAARLPVVSTAIADVQRHYAGLVEIADSHAAFIHACEKMLKLTPDAHQMLAAKMRTKVAETSWDRTADRMHELMTQAVVAHSAPSAADAAVKAQDVAWLNVQAEEAEKVPCLIIGAGPTGLSAGYHYGEGAVLLEKNAAPGGWCRSVEHAGFTFDYAGHIMFSQDPYVLQLYEMLLGDNLHWQDREAWVYSEGVHTRYPFQSALHGLPPEVIKECILGAIEARYGEAEAQAVPLNAAAARDLRRTENRLSHRDCCADGSVPDEACALTVGKPENFEQFILHTWGKGIARYFALPYNNKLWKLPLSEMETSWLGGRVPLPDLDQIIDGALKPLAKPVGPNARFGYPLRGGFQALMSGFLPHLKCRLETNAAIVKILPQARTALLADGRAFRYEQLINTMPLPELIVLMGDEAPQNVQAAARHLRHVSVRCVNLGIGRANLSEKHWIYYPGETIFHRIFLQGNASPFNNPKDGFGLTCEISYCAEHPLPLKGDALIARCVEDCIRVGIIRADDPVITASEVDMPYAYVVYDHHRQANVALIRQWLLTQDIHLSGRYSEWEYYNSDHAFLAGKRAAENVKSESVATSTLG</sequence>
<protein>
    <submittedName>
        <fullName evidence="1">NAD(P)-binding protein</fullName>
    </submittedName>
</protein>
<name>A0ABV4E5F2_9GAMM</name>
<dbReference type="Gene3D" id="3.40.50.11010">
    <property type="match status" value="1"/>
</dbReference>
<dbReference type="Gene3D" id="3.20.20.80">
    <property type="entry name" value="Glycosidases"/>
    <property type="match status" value="1"/>
</dbReference>
<dbReference type="SUPFAM" id="SSF51445">
    <property type="entry name" value="(Trans)glycosidases"/>
    <property type="match status" value="1"/>
</dbReference>
<dbReference type="SUPFAM" id="SSF51971">
    <property type="entry name" value="Nucleotide-binding domain"/>
    <property type="match status" value="1"/>
</dbReference>
<evidence type="ECO:0000313" key="2">
    <source>
        <dbReference type="Proteomes" id="UP001565243"/>
    </source>
</evidence>
<accession>A0ABV4E5F2</accession>
<reference evidence="1 2" key="1">
    <citation type="submission" date="2024-07" db="EMBL/GenBank/DDBJ databases">
        <authorList>
            <person name="Hebao G."/>
        </authorList>
    </citation>
    <scope>NUCLEOTIDE SEQUENCE [LARGE SCALE GENOMIC DNA]</scope>
    <source>
        <strain evidence="1 2">ACCC 02193</strain>
    </source>
</reference>
<dbReference type="Pfam" id="PF13450">
    <property type="entry name" value="NAD_binding_8"/>
    <property type="match status" value="1"/>
</dbReference>
<dbReference type="SUPFAM" id="SSF53756">
    <property type="entry name" value="UDP-Glycosyltransferase/glycogen phosphorylase"/>
    <property type="match status" value="1"/>
</dbReference>
<dbReference type="PANTHER" id="PTHR21197:SF0">
    <property type="entry name" value="UDP-GALACTOPYRANOSE MUTASE"/>
    <property type="match status" value="1"/>
</dbReference>
<dbReference type="InterPro" id="IPR017853">
    <property type="entry name" value="GH"/>
</dbReference>
<dbReference type="PANTHER" id="PTHR21197">
    <property type="entry name" value="UDP-GALACTOPYRANOSE MUTASE"/>
    <property type="match status" value="1"/>
</dbReference>
<proteinExistence type="predicted"/>
<dbReference type="Gene3D" id="3.40.50.2000">
    <property type="entry name" value="Glycogen Phosphorylase B"/>
    <property type="match status" value="1"/>
</dbReference>
<dbReference type="EMBL" id="JBGFFX010000003">
    <property type="protein sequence ID" value="MEY8770054.1"/>
    <property type="molecule type" value="Genomic_DNA"/>
</dbReference>
<dbReference type="Pfam" id="PF13692">
    <property type="entry name" value="Glyco_trans_1_4"/>
    <property type="match status" value="1"/>
</dbReference>
<dbReference type="RefSeq" id="WP_369895066.1">
    <property type="nucleotide sequence ID" value="NZ_JBGFFX010000003.1"/>
</dbReference>
<organism evidence="1 2">
    <name type="scientific">Erwinia aeris</name>
    <dbReference type="NCBI Taxonomy" id="3239803"/>
    <lineage>
        <taxon>Bacteria</taxon>
        <taxon>Pseudomonadati</taxon>
        <taxon>Pseudomonadota</taxon>
        <taxon>Gammaproteobacteria</taxon>
        <taxon>Enterobacterales</taxon>
        <taxon>Erwiniaceae</taxon>
        <taxon>Erwinia</taxon>
    </lineage>
</organism>
<evidence type="ECO:0000313" key="1">
    <source>
        <dbReference type="EMBL" id="MEY8770054.1"/>
    </source>
</evidence>
<dbReference type="Gene3D" id="3.50.50.60">
    <property type="entry name" value="FAD/NAD(P)-binding domain"/>
    <property type="match status" value="1"/>
</dbReference>